<dbReference type="CDD" id="cd03019">
    <property type="entry name" value="DsbA_DsbA"/>
    <property type="match status" value="1"/>
</dbReference>
<evidence type="ECO:0000256" key="7">
    <source>
        <dbReference type="SAM" id="SignalP"/>
    </source>
</evidence>
<gene>
    <name evidence="9" type="ORF">ACFOY1_10930</name>
</gene>
<evidence type="ECO:0000313" key="9">
    <source>
        <dbReference type="EMBL" id="MFC4201467.1"/>
    </source>
</evidence>
<dbReference type="PANTHER" id="PTHR35891:SF3">
    <property type="entry name" value="THIOL:DISULFIDE INTERCHANGE PROTEIN DSBL"/>
    <property type="match status" value="1"/>
</dbReference>
<dbReference type="PROSITE" id="PS51352">
    <property type="entry name" value="THIOREDOXIN_2"/>
    <property type="match status" value="1"/>
</dbReference>
<keyword evidence="5" id="KW-0676">Redox-active center</keyword>
<dbReference type="Proteomes" id="UP001595848">
    <property type="component" value="Unassembled WGS sequence"/>
</dbReference>
<evidence type="ECO:0000256" key="3">
    <source>
        <dbReference type="ARBA" id="ARBA00022764"/>
    </source>
</evidence>
<reference evidence="10" key="1">
    <citation type="journal article" date="2019" name="Int. J. Syst. Evol. Microbiol.">
        <title>The Global Catalogue of Microorganisms (GCM) 10K type strain sequencing project: providing services to taxonomists for standard genome sequencing and annotation.</title>
        <authorList>
            <consortium name="The Broad Institute Genomics Platform"/>
            <consortium name="The Broad Institute Genome Sequencing Center for Infectious Disease"/>
            <person name="Wu L."/>
            <person name="Ma J."/>
        </authorList>
    </citation>
    <scope>NUCLEOTIDE SEQUENCE [LARGE SCALE GENOMIC DNA]</scope>
    <source>
        <strain evidence="10">LMG 24813</strain>
    </source>
</reference>
<feature type="domain" description="Thioredoxin" evidence="8">
    <location>
        <begin position="16"/>
        <end position="203"/>
    </location>
</feature>
<keyword evidence="3 6" id="KW-0574">Periplasm</keyword>
<comment type="subcellular location">
    <subcellularLocation>
        <location evidence="1 6">Periplasm</location>
    </subcellularLocation>
</comment>
<dbReference type="InterPro" id="IPR013766">
    <property type="entry name" value="Thioredoxin_domain"/>
</dbReference>
<keyword evidence="10" id="KW-1185">Reference proteome</keyword>
<dbReference type="InterPro" id="IPR050824">
    <property type="entry name" value="Thiol_disulfide_DsbA"/>
</dbReference>
<dbReference type="EMBL" id="JBHSBV010000003">
    <property type="protein sequence ID" value="MFC4201467.1"/>
    <property type="molecule type" value="Genomic_DNA"/>
</dbReference>
<dbReference type="PANTHER" id="PTHR35891">
    <property type="entry name" value="THIOL:DISULFIDE INTERCHANGE PROTEIN DSBA"/>
    <property type="match status" value="1"/>
</dbReference>
<dbReference type="InterPro" id="IPR023205">
    <property type="entry name" value="DsbA/DsbL"/>
</dbReference>
<dbReference type="InterPro" id="IPR017937">
    <property type="entry name" value="Thioredoxin_CS"/>
</dbReference>
<proteinExistence type="inferred from homology"/>
<keyword evidence="4 6" id="KW-1015">Disulfide bond</keyword>
<evidence type="ECO:0000256" key="6">
    <source>
        <dbReference type="PIRNR" id="PIRNR001488"/>
    </source>
</evidence>
<dbReference type="RefSeq" id="WP_217963179.1">
    <property type="nucleotide sequence ID" value="NZ_JAHTBN010000002.1"/>
</dbReference>
<keyword evidence="2 7" id="KW-0732">Signal</keyword>
<evidence type="ECO:0000256" key="5">
    <source>
        <dbReference type="ARBA" id="ARBA00023284"/>
    </source>
</evidence>
<accession>A0ABV8NZ59</accession>
<dbReference type="PROSITE" id="PS00194">
    <property type="entry name" value="THIOREDOXIN_1"/>
    <property type="match status" value="1"/>
</dbReference>
<sequence>MSLKTLLLRAIAIIALGSGAMLAPASQAAASGPLYVTLDQPQPTDTPGKIEVLEFFAYTCPHCNAIEPMVEKWVKTLPANVVFHPVPVAFNASMADLQKLYYTLATMNRLDLHAAVFKAIHEQNKAIYTEPAIVDWAASQGLDRNKFKSIFDSFGVQTEVTRANELAKNYQIEGTPSISVAGKYVTSPSMTQSYEGTITEAQKLVEMAEKK</sequence>
<evidence type="ECO:0000259" key="8">
    <source>
        <dbReference type="PROSITE" id="PS51352"/>
    </source>
</evidence>
<feature type="chain" id="PRO_5046045328" description="Thiol:disulfide interchange protein" evidence="7">
    <location>
        <begin position="29"/>
        <end position="211"/>
    </location>
</feature>
<evidence type="ECO:0000313" key="10">
    <source>
        <dbReference type="Proteomes" id="UP001595848"/>
    </source>
</evidence>
<feature type="signal peptide" evidence="7">
    <location>
        <begin position="1"/>
        <end position="28"/>
    </location>
</feature>
<dbReference type="PIRSF" id="PIRSF001488">
    <property type="entry name" value="Tdi_protein"/>
    <property type="match status" value="1"/>
</dbReference>
<comment type="caution">
    <text evidence="9">The sequence shown here is derived from an EMBL/GenBank/DDBJ whole genome shotgun (WGS) entry which is preliminary data.</text>
</comment>
<comment type="similarity">
    <text evidence="6">Belongs to the thioredoxin family.</text>
</comment>
<dbReference type="Pfam" id="PF01323">
    <property type="entry name" value="DSBA"/>
    <property type="match status" value="1"/>
</dbReference>
<evidence type="ECO:0000256" key="1">
    <source>
        <dbReference type="ARBA" id="ARBA00004418"/>
    </source>
</evidence>
<protein>
    <recommendedName>
        <fullName evidence="6">Thiol:disulfide interchange protein</fullName>
    </recommendedName>
</protein>
<name>A0ABV8NZ59_9BURK</name>
<evidence type="ECO:0000256" key="2">
    <source>
        <dbReference type="ARBA" id="ARBA00022729"/>
    </source>
</evidence>
<evidence type="ECO:0000256" key="4">
    <source>
        <dbReference type="ARBA" id="ARBA00023157"/>
    </source>
</evidence>
<dbReference type="InterPro" id="IPR001853">
    <property type="entry name" value="DSBA-like_thioredoxin_dom"/>
</dbReference>
<organism evidence="9 10">
    <name type="scientific">Candidimonas humi</name>
    <dbReference type="NCBI Taxonomy" id="683355"/>
    <lineage>
        <taxon>Bacteria</taxon>
        <taxon>Pseudomonadati</taxon>
        <taxon>Pseudomonadota</taxon>
        <taxon>Betaproteobacteria</taxon>
        <taxon>Burkholderiales</taxon>
        <taxon>Alcaligenaceae</taxon>
        <taxon>Candidimonas</taxon>
    </lineage>
</organism>